<evidence type="ECO:0000313" key="1">
    <source>
        <dbReference type="EMBL" id="RGN05046.1"/>
    </source>
</evidence>
<accession>A0A3E5A7X7</accession>
<protein>
    <submittedName>
        <fullName evidence="2">Uncharacterized protein</fullName>
    </submittedName>
</protein>
<dbReference type="EMBL" id="QSUC01000047">
    <property type="protein sequence ID" value="RGN05046.1"/>
    <property type="molecule type" value="Genomic_DNA"/>
</dbReference>
<dbReference type="Proteomes" id="UP000261245">
    <property type="component" value="Unassembled WGS sequence"/>
</dbReference>
<proteinExistence type="predicted"/>
<evidence type="ECO:0000313" key="4">
    <source>
        <dbReference type="Proteomes" id="UP000283872"/>
    </source>
</evidence>
<reference evidence="3 4" key="1">
    <citation type="submission" date="2018-08" db="EMBL/GenBank/DDBJ databases">
        <title>A genome reference for cultivated species of the human gut microbiota.</title>
        <authorList>
            <person name="Zou Y."/>
            <person name="Xue W."/>
            <person name="Luo G."/>
        </authorList>
    </citation>
    <scope>NUCLEOTIDE SEQUENCE [LARGE SCALE GENOMIC DNA]</scope>
    <source>
        <strain evidence="2 4">AF24-12</strain>
        <strain evidence="1 3">OM06-11</strain>
    </source>
</reference>
<dbReference type="RefSeq" id="WP_117587918.1">
    <property type="nucleotide sequence ID" value="NZ_JAHOEA010000050.1"/>
</dbReference>
<evidence type="ECO:0000313" key="3">
    <source>
        <dbReference type="Proteomes" id="UP000261245"/>
    </source>
</evidence>
<gene>
    <name evidence="2" type="ORF">DWY11_14060</name>
    <name evidence="1" type="ORF">DXB80_12785</name>
</gene>
<evidence type="ECO:0000313" key="2">
    <source>
        <dbReference type="EMBL" id="RGS11306.1"/>
    </source>
</evidence>
<dbReference type="EMBL" id="QRVA01000052">
    <property type="protein sequence ID" value="RGS11306.1"/>
    <property type="molecule type" value="Genomic_DNA"/>
</dbReference>
<dbReference type="AlphaFoldDB" id="A0A3E5A7X7"/>
<sequence length="90" mass="10721">MKPSSKYGMPTPKSREEFEHNVFLTKDDIERHSDNPSYLSNRLWALGDSLEHARYLPNKRIELPTIDERMRLISNMMDWEKYLPPVSIEK</sequence>
<comment type="caution">
    <text evidence="2">The sequence shown here is derived from an EMBL/GenBank/DDBJ whole genome shotgun (WGS) entry which is preliminary data.</text>
</comment>
<organism evidence="2 4">
    <name type="scientific">Segatella copri</name>
    <dbReference type="NCBI Taxonomy" id="165179"/>
    <lineage>
        <taxon>Bacteria</taxon>
        <taxon>Pseudomonadati</taxon>
        <taxon>Bacteroidota</taxon>
        <taxon>Bacteroidia</taxon>
        <taxon>Bacteroidales</taxon>
        <taxon>Prevotellaceae</taxon>
        <taxon>Segatella</taxon>
    </lineage>
</organism>
<name>A0A3E5A7X7_9BACT</name>
<dbReference type="Proteomes" id="UP000283872">
    <property type="component" value="Unassembled WGS sequence"/>
</dbReference>